<evidence type="ECO:0000313" key="5">
    <source>
        <dbReference type="EMBL" id="MCH3853593.1"/>
    </source>
</evidence>
<gene>
    <name evidence="5" type="ORF">LZC39_16010</name>
</gene>
<keyword evidence="2" id="KW-0547">Nucleotide-binding</keyword>
<dbReference type="InterPro" id="IPR027417">
    <property type="entry name" value="P-loop_NTPase"/>
</dbReference>
<dbReference type="PANTHER" id="PTHR30258:SF2">
    <property type="entry name" value="COMG OPERON PROTEIN 1"/>
    <property type="match status" value="1"/>
</dbReference>
<comment type="caution">
    <text evidence="5">The sequence shown here is derived from an EMBL/GenBank/DDBJ whole genome shotgun (WGS) entry which is preliminary data.</text>
</comment>
<dbReference type="Proteomes" id="UP001199644">
    <property type="component" value="Unassembled WGS sequence"/>
</dbReference>
<dbReference type="GO" id="GO:0016887">
    <property type="term" value="F:ATP hydrolysis activity"/>
    <property type="evidence" value="ECO:0007669"/>
    <property type="project" value="TreeGrafter"/>
</dbReference>
<dbReference type="AlphaFoldDB" id="A0AAW5EE26"/>
<keyword evidence="3" id="KW-0067">ATP-binding</keyword>
<dbReference type="GO" id="GO:0005524">
    <property type="term" value="F:ATP binding"/>
    <property type="evidence" value="ECO:0007669"/>
    <property type="project" value="UniProtKB-KW"/>
</dbReference>
<protein>
    <submittedName>
        <fullName evidence="5">Type II/IV secretion system protein</fullName>
    </submittedName>
</protein>
<dbReference type="Pfam" id="PF00437">
    <property type="entry name" value="T2SSE"/>
    <property type="match status" value="1"/>
</dbReference>
<evidence type="ECO:0000313" key="6">
    <source>
        <dbReference type="Proteomes" id="UP001199644"/>
    </source>
</evidence>
<proteinExistence type="inferred from homology"/>
<organism evidence="5 6">
    <name type="scientific">Campylobacter jejuni</name>
    <dbReference type="NCBI Taxonomy" id="197"/>
    <lineage>
        <taxon>Bacteria</taxon>
        <taxon>Pseudomonadati</taxon>
        <taxon>Campylobacterota</taxon>
        <taxon>Epsilonproteobacteria</taxon>
        <taxon>Campylobacterales</taxon>
        <taxon>Campylobacteraceae</taxon>
        <taxon>Campylobacter</taxon>
    </lineage>
</organism>
<dbReference type="EMBL" id="JAJUOL010001104">
    <property type="protein sequence ID" value="MCH3853593.1"/>
    <property type="molecule type" value="Genomic_DNA"/>
</dbReference>
<evidence type="ECO:0000256" key="1">
    <source>
        <dbReference type="ARBA" id="ARBA00006611"/>
    </source>
</evidence>
<reference evidence="5" key="1">
    <citation type="submission" date="2021-12" db="EMBL/GenBank/DDBJ databases">
        <title>Prevalence of phenicol resistance gene fexA in Campylobacter isolated from poultry supply chain.</title>
        <authorList>
            <person name="Tang B."/>
            <person name="Zheng X."/>
            <person name="Lin J."/>
            <person name="Lin R."/>
            <person name="Yang H."/>
            <person name="Shen Z."/>
            <person name="Xia F."/>
        </authorList>
    </citation>
    <scope>NUCLEOTIDE SEQUENCE</scope>
    <source>
        <strain evidence="5">CJHN2011004</strain>
    </source>
</reference>
<comment type="similarity">
    <text evidence="1">Belongs to the GSP E family.</text>
</comment>
<dbReference type="InterPro" id="IPR001482">
    <property type="entry name" value="T2SS/T4SS_dom"/>
</dbReference>
<dbReference type="Gene3D" id="3.40.50.300">
    <property type="entry name" value="P-loop containing nucleotide triphosphate hydrolases"/>
    <property type="match status" value="1"/>
</dbReference>
<evidence type="ECO:0000256" key="3">
    <source>
        <dbReference type="ARBA" id="ARBA00022840"/>
    </source>
</evidence>
<feature type="domain" description="Bacterial type II secretion system protein E" evidence="4">
    <location>
        <begin position="1"/>
        <end position="101"/>
    </location>
</feature>
<dbReference type="PANTHER" id="PTHR30258">
    <property type="entry name" value="TYPE II SECRETION SYSTEM PROTEIN GSPE-RELATED"/>
    <property type="match status" value="1"/>
</dbReference>
<dbReference type="SUPFAM" id="SSF52540">
    <property type="entry name" value="P-loop containing nucleoside triphosphate hydrolases"/>
    <property type="match status" value="1"/>
</dbReference>
<name>A0AAW5EE26_CAMJU</name>
<feature type="non-terminal residue" evidence="5">
    <location>
        <position position="1"/>
    </location>
</feature>
<sequence>AQRLVRKLCPKCKQKSTKVYEIKGDFFEAKGCEYCHHSGYQGRELISECLYIDEEIAQVIREGGYKNKILELAKVKGFQSMFEQGLQKAKEGITSIDELLRVLNEAL</sequence>
<dbReference type="GO" id="GO:0005886">
    <property type="term" value="C:plasma membrane"/>
    <property type="evidence" value="ECO:0007669"/>
    <property type="project" value="TreeGrafter"/>
</dbReference>
<accession>A0AAW5EE26</accession>
<evidence type="ECO:0000256" key="2">
    <source>
        <dbReference type="ARBA" id="ARBA00022741"/>
    </source>
</evidence>
<evidence type="ECO:0000259" key="4">
    <source>
        <dbReference type="Pfam" id="PF00437"/>
    </source>
</evidence>